<proteinExistence type="predicted"/>
<evidence type="ECO:0000313" key="2">
    <source>
        <dbReference type="EMBL" id="GEO01531.1"/>
    </source>
</evidence>
<comment type="caution">
    <text evidence="2">The sequence shown here is derived from an EMBL/GenBank/DDBJ whole genome shotgun (WGS) entry which is preliminary data.</text>
</comment>
<evidence type="ECO:0000256" key="1">
    <source>
        <dbReference type="SAM" id="MobiDB-lite"/>
    </source>
</evidence>
<name>A0A512APB3_9SPHN</name>
<feature type="region of interest" description="Disordered" evidence="1">
    <location>
        <begin position="32"/>
        <end position="69"/>
    </location>
</feature>
<dbReference type="Proteomes" id="UP000321464">
    <property type="component" value="Unassembled WGS sequence"/>
</dbReference>
<reference evidence="2 3" key="1">
    <citation type="submission" date="2019-07" db="EMBL/GenBank/DDBJ databases">
        <title>Whole genome shotgun sequence of Novosphingobium sediminis NBRC 106119.</title>
        <authorList>
            <person name="Hosoyama A."/>
            <person name="Uohara A."/>
            <person name="Ohji S."/>
            <person name="Ichikawa N."/>
        </authorList>
    </citation>
    <scope>NUCLEOTIDE SEQUENCE [LARGE SCALE GENOMIC DNA]</scope>
    <source>
        <strain evidence="2 3">NBRC 106119</strain>
    </source>
</reference>
<feature type="compositionally biased region" description="Basic and acidic residues" evidence="1">
    <location>
        <begin position="43"/>
        <end position="52"/>
    </location>
</feature>
<evidence type="ECO:0000313" key="3">
    <source>
        <dbReference type="Proteomes" id="UP000321464"/>
    </source>
</evidence>
<accession>A0A512APB3</accession>
<dbReference type="AlphaFoldDB" id="A0A512APB3"/>
<sequence>MTVPERAKTDEMKRKRFADEQIVGVLKEAEAGVKSANLAQRQATDDGQRRGNDLCNGIRHASSHGSNQN</sequence>
<dbReference type="EMBL" id="BJYR01000023">
    <property type="protein sequence ID" value="GEO01531.1"/>
    <property type="molecule type" value="Genomic_DNA"/>
</dbReference>
<evidence type="ECO:0008006" key="4">
    <source>
        <dbReference type="Google" id="ProtNLM"/>
    </source>
</evidence>
<protein>
    <recommendedName>
        <fullName evidence="4">Transposase</fullName>
    </recommendedName>
</protein>
<organism evidence="2 3">
    <name type="scientific">Novosphingobium sediminis</name>
    <dbReference type="NCBI Taxonomy" id="707214"/>
    <lineage>
        <taxon>Bacteria</taxon>
        <taxon>Pseudomonadati</taxon>
        <taxon>Pseudomonadota</taxon>
        <taxon>Alphaproteobacteria</taxon>
        <taxon>Sphingomonadales</taxon>
        <taxon>Sphingomonadaceae</taxon>
        <taxon>Novosphingobium</taxon>
    </lineage>
</organism>
<gene>
    <name evidence="2" type="ORF">NSE01_33630</name>
</gene>
<keyword evidence="3" id="KW-1185">Reference proteome</keyword>